<dbReference type="Gene3D" id="3.10.100.10">
    <property type="entry name" value="Mannose-Binding Protein A, subunit A"/>
    <property type="match status" value="1"/>
</dbReference>
<evidence type="ECO:0000313" key="1">
    <source>
        <dbReference type="EMBL" id="PVM94188.1"/>
    </source>
</evidence>
<accession>A0A2T9KE14</accession>
<dbReference type="SUPFAM" id="SSF56436">
    <property type="entry name" value="C-type lectin-like"/>
    <property type="match status" value="1"/>
</dbReference>
<dbReference type="CDD" id="cd00037">
    <property type="entry name" value="CLECT"/>
    <property type="match status" value="1"/>
</dbReference>
<dbReference type="Proteomes" id="UP000245073">
    <property type="component" value="Unassembled WGS sequence"/>
</dbReference>
<dbReference type="OrthoDB" id="7208798at2"/>
<dbReference type="InterPro" id="IPR016187">
    <property type="entry name" value="CTDL_fold"/>
</dbReference>
<dbReference type="PRINTS" id="PR00313">
    <property type="entry name" value="CABNDNGRPT"/>
</dbReference>
<proteinExistence type="predicted"/>
<reference evidence="1 2" key="1">
    <citation type="submission" date="2018-04" db="EMBL/GenBank/DDBJ databases">
        <title>The genome sequence of Caulobacter sp. 744.</title>
        <authorList>
            <person name="Gao J."/>
            <person name="Sun J."/>
        </authorList>
    </citation>
    <scope>NUCLEOTIDE SEQUENCE [LARGE SCALE GENOMIC DNA]</scope>
    <source>
        <strain evidence="1 2">774</strain>
    </source>
</reference>
<organism evidence="1 2">
    <name type="scientific">Caulobacter endophyticus</name>
    <dbReference type="NCBI Taxonomy" id="2172652"/>
    <lineage>
        <taxon>Bacteria</taxon>
        <taxon>Pseudomonadati</taxon>
        <taxon>Pseudomonadota</taxon>
        <taxon>Alphaproteobacteria</taxon>
        <taxon>Caulobacterales</taxon>
        <taxon>Caulobacteraceae</taxon>
        <taxon>Caulobacter</taxon>
    </lineage>
</organism>
<evidence type="ECO:0000313" key="2">
    <source>
        <dbReference type="Proteomes" id="UP000245073"/>
    </source>
</evidence>
<name>A0A2T9KE14_9CAUL</name>
<dbReference type="InterPro" id="IPR011049">
    <property type="entry name" value="Serralysin-like_metalloprot_C"/>
</dbReference>
<dbReference type="Gene3D" id="2.150.10.10">
    <property type="entry name" value="Serralysin-like metalloprotease, C-terminal"/>
    <property type="match status" value="1"/>
</dbReference>
<keyword evidence="2" id="KW-1185">Reference proteome</keyword>
<comment type="caution">
    <text evidence="1">The sequence shown here is derived from an EMBL/GenBank/DDBJ whole genome shotgun (WGS) entry which is preliminary data.</text>
</comment>
<protein>
    <submittedName>
        <fullName evidence="1">Uncharacterized protein</fullName>
    </submittedName>
</protein>
<dbReference type="RefSeq" id="WP_109098975.1">
    <property type="nucleotide sequence ID" value="NZ_QDKQ01000004.1"/>
</dbReference>
<dbReference type="InterPro" id="IPR016186">
    <property type="entry name" value="C-type_lectin-like/link_sf"/>
</dbReference>
<gene>
    <name evidence="1" type="ORF">DDF67_00240</name>
</gene>
<dbReference type="EMBL" id="QDKQ01000004">
    <property type="protein sequence ID" value="PVM94188.1"/>
    <property type="molecule type" value="Genomic_DNA"/>
</dbReference>
<dbReference type="SUPFAM" id="SSF51120">
    <property type="entry name" value="beta-Roll"/>
    <property type="match status" value="1"/>
</dbReference>
<sequence length="416" mass="42782">MASRIINWVQVGRLIGWEEAKLLASKAGGSLLKEDSSPSSRFLARLAEAGPSDSAHETPSWTGAHKNGVGWVWMDGSPVSAEKLRDESNSDADPGNDSAYVAAVGPFLADPYEDVSAFLMEYSGSRVEGTTFSDWFSLGGAAPGVTILMGDGDDFYSDYNEGLASAPSGGGLIDAGAGDDYVLSSSLVFTTAFDGDGRDDITLANGVIKAAIDGDEDWLTTFQGRVSYEHASEGLTTSAGPFGAVTVSSRASGRDIVSTRELIGGSGDDVLSGVERLSGGGGNDKLTPLAYAAGGRGDDILVAEAGRKVVLLGDAGADTFIFRGQAEATGGAGGDLFVFSTGGFARINDLTAGDKLDMSALFNATVGDPLAEGFLRVTCTNGYTQIAIDSDGGGDEFVAIASIKGAFSDLSGFWLL</sequence>
<dbReference type="AlphaFoldDB" id="A0A2T9KE14"/>